<protein>
    <recommendedName>
        <fullName evidence="2">MoxR domain-containing protein</fullName>
    </recommendedName>
</protein>
<reference evidence="3 4" key="1">
    <citation type="journal article" date="2015" name="Nature">
        <title>rRNA introns, odd ribosomes, and small enigmatic genomes across a large radiation of phyla.</title>
        <authorList>
            <person name="Brown C.T."/>
            <person name="Hug L.A."/>
            <person name="Thomas B.C."/>
            <person name="Sharon I."/>
            <person name="Castelle C.J."/>
            <person name="Singh A."/>
            <person name="Wilkins M.J."/>
            <person name="Williams K.H."/>
            <person name="Banfield J.F."/>
        </authorList>
    </citation>
    <scope>NUCLEOTIDE SEQUENCE [LARGE SCALE GENOMIC DNA]</scope>
</reference>
<accession>A0A0G1BMX4</accession>
<dbReference type="Gene3D" id="3.40.50.300">
    <property type="entry name" value="P-loop containing nucleotide triphosphate hydrolases"/>
    <property type="match status" value="1"/>
</dbReference>
<evidence type="ECO:0000259" key="2">
    <source>
        <dbReference type="Pfam" id="PF20030"/>
    </source>
</evidence>
<comment type="caution">
    <text evidence="3">The sequence shown here is derived from an EMBL/GenBank/DDBJ whole genome shotgun (WGS) entry which is preliminary data.</text>
</comment>
<dbReference type="AlphaFoldDB" id="A0A0G1BMX4"/>
<name>A0A0G1BMX4_9BACT</name>
<dbReference type="PANTHER" id="PTHR32204">
    <property type="entry name" value="ATPASE RAVA"/>
    <property type="match status" value="1"/>
</dbReference>
<feature type="domain" description="MoxR" evidence="2">
    <location>
        <begin position="259"/>
        <end position="423"/>
    </location>
</feature>
<dbReference type="EMBL" id="LCEQ01000029">
    <property type="protein sequence ID" value="KKS74745.1"/>
    <property type="molecule type" value="Genomic_DNA"/>
</dbReference>
<gene>
    <name evidence="3" type="ORF">UV48_C0029G0009</name>
</gene>
<sequence>MKQTAIGGGQENAPTENVAALYDPNKFLDDLSPLAIMGSDTSTMPHDLIRLLQKYYGDNLPSAEKMKATLIHVAKYQSFYDKQGGVPRELLEQEMMPDQPLAAGAFSAHTETITMICRDHVHVKGIGDQDNFKVNRSFLDLYEEGSDATPENAVPVTEQAKPQEPEPSIFGDLKVPEEPLAPKAAEEGAVAIAEATTLAKGGALSNEDARDISQAVLGGDIEEAKTIIIRGKSAASTIPHSEEVMRAREQYDPQALVQELKESMRGVSKQVIGREELLTQTLYALLTREHQLIYSRAGLAKSLYATAVFGQFEGSRAFSVQMTKGTTEEGLVGAVNLQELKKGSIVHETKGSIVDAEFAFLDEIFDSNDVALRSLLGILNERLFRKGKQYVEAVLHSAIATSNYVRATEITEAVIDRFPFRAYMMPSHDPYQMLRIDETYARNVGKVRIPGENNQDRKIPFEYVDFLADVAEGREPGREITAPPHVLFLKNAVILEYVKLVNEARASAKKDKRPELYISPRTMAKTRDILNASALLRGNTEVTKEDLNDLKYMVCTIGDQEDQEQYFEKALSNTLANLTASDLEVIDLFMGVHTMTEEILELRKDKSKISFSFIERVKMFFGLTDISDLTFGKIRGMIENISPNNAMVNDLKQSILKRIESESERMDGKLGGVLF</sequence>
<dbReference type="Proteomes" id="UP000034563">
    <property type="component" value="Unassembled WGS sequence"/>
</dbReference>
<dbReference type="InterPro" id="IPR050513">
    <property type="entry name" value="RavA_ATPases"/>
</dbReference>
<proteinExistence type="predicted"/>
<evidence type="ECO:0000256" key="1">
    <source>
        <dbReference type="SAM" id="MobiDB-lite"/>
    </source>
</evidence>
<dbReference type="InterPro" id="IPR045427">
    <property type="entry name" value="MoxR"/>
</dbReference>
<organism evidence="3 4">
    <name type="scientific">Candidatus Azambacteria bacterium GW2011_GWA2_42_9</name>
    <dbReference type="NCBI Taxonomy" id="1618613"/>
    <lineage>
        <taxon>Bacteria</taxon>
        <taxon>Candidatus Azamiibacteriota</taxon>
    </lineage>
</organism>
<evidence type="ECO:0000313" key="3">
    <source>
        <dbReference type="EMBL" id="KKS74745.1"/>
    </source>
</evidence>
<dbReference type="SUPFAM" id="SSF52540">
    <property type="entry name" value="P-loop containing nucleoside triphosphate hydrolases"/>
    <property type="match status" value="1"/>
</dbReference>
<feature type="region of interest" description="Disordered" evidence="1">
    <location>
        <begin position="145"/>
        <end position="167"/>
    </location>
</feature>
<dbReference type="Pfam" id="PF20030">
    <property type="entry name" value="bpMoxR"/>
    <property type="match status" value="1"/>
</dbReference>
<dbReference type="PANTHER" id="PTHR32204:SF0">
    <property type="entry name" value="ATPASE RAVA"/>
    <property type="match status" value="1"/>
</dbReference>
<dbReference type="InterPro" id="IPR027417">
    <property type="entry name" value="P-loop_NTPase"/>
</dbReference>
<evidence type="ECO:0000313" key="4">
    <source>
        <dbReference type="Proteomes" id="UP000034563"/>
    </source>
</evidence>